<keyword evidence="2" id="KW-1185">Reference proteome</keyword>
<organism evidence="1 2">
    <name type="scientific">Armillaria luteobubalina</name>
    <dbReference type="NCBI Taxonomy" id="153913"/>
    <lineage>
        <taxon>Eukaryota</taxon>
        <taxon>Fungi</taxon>
        <taxon>Dikarya</taxon>
        <taxon>Basidiomycota</taxon>
        <taxon>Agaricomycotina</taxon>
        <taxon>Agaricomycetes</taxon>
        <taxon>Agaricomycetidae</taxon>
        <taxon>Agaricales</taxon>
        <taxon>Marasmiineae</taxon>
        <taxon>Physalacriaceae</taxon>
        <taxon>Armillaria</taxon>
    </lineage>
</organism>
<reference evidence="1" key="1">
    <citation type="submission" date="2023-06" db="EMBL/GenBank/DDBJ databases">
        <authorList>
            <consortium name="Lawrence Berkeley National Laboratory"/>
            <person name="Ahrendt S."/>
            <person name="Sahu N."/>
            <person name="Indic B."/>
            <person name="Wong-Bajracharya J."/>
            <person name="Merenyi Z."/>
            <person name="Ke H.-M."/>
            <person name="Monk M."/>
            <person name="Kocsube S."/>
            <person name="Drula E."/>
            <person name="Lipzen A."/>
            <person name="Balint B."/>
            <person name="Henrissat B."/>
            <person name="Andreopoulos B."/>
            <person name="Martin F.M."/>
            <person name="Harder C.B."/>
            <person name="Rigling D."/>
            <person name="Ford K.L."/>
            <person name="Foster G.D."/>
            <person name="Pangilinan J."/>
            <person name="Papanicolaou A."/>
            <person name="Barry K."/>
            <person name="LaButti K."/>
            <person name="Viragh M."/>
            <person name="Koriabine M."/>
            <person name="Yan M."/>
            <person name="Riley R."/>
            <person name="Champramary S."/>
            <person name="Plett K.L."/>
            <person name="Tsai I.J."/>
            <person name="Slot J."/>
            <person name="Sipos G."/>
            <person name="Plett J."/>
            <person name="Nagy L.G."/>
            <person name="Grigoriev I.V."/>
        </authorList>
    </citation>
    <scope>NUCLEOTIDE SEQUENCE</scope>
    <source>
        <strain evidence="1">HWK02</strain>
    </source>
</reference>
<sequence>MKPTSALKNLKKSLEDVTHLYTPHIHVMDDPVAFQIAVEEIELSTAGLTRVYVNACHRLSLRDRRSWGRYLLDAKHIWSKARDCQRDINSLKKRLEIKIMKEEERRIRYSILRQRAARHWGDDNDPLVHHSRIFSPRIEDGEGLRTSQSIVAPQTRAFGTIAKDEQPSLFEQVQGVDVLELACPRPMGRARWKAGFPGFRLTLDEVHCRLAFDLGPRCSTILEGANSEWKPDTLLLLVKHDCLPAPVKIPESPFKSIPSIRTTSACRRRVGDTS</sequence>
<dbReference type="EMBL" id="JAUEPU010000037">
    <property type="protein sequence ID" value="KAK0489744.1"/>
    <property type="molecule type" value="Genomic_DNA"/>
</dbReference>
<evidence type="ECO:0000313" key="1">
    <source>
        <dbReference type="EMBL" id="KAK0489744.1"/>
    </source>
</evidence>
<dbReference type="Proteomes" id="UP001175228">
    <property type="component" value="Unassembled WGS sequence"/>
</dbReference>
<accession>A0AA39PT83</accession>
<proteinExistence type="predicted"/>
<evidence type="ECO:0000313" key="2">
    <source>
        <dbReference type="Proteomes" id="UP001175228"/>
    </source>
</evidence>
<protein>
    <submittedName>
        <fullName evidence="1">Uncharacterized protein</fullName>
    </submittedName>
</protein>
<dbReference type="AlphaFoldDB" id="A0AA39PT83"/>
<name>A0AA39PT83_9AGAR</name>
<gene>
    <name evidence="1" type="ORF">EDD18DRAFT_1334957</name>
</gene>
<comment type="caution">
    <text evidence="1">The sequence shown here is derived from an EMBL/GenBank/DDBJ whole genome shotgun (WGS) entry which is preliminary data.</text>
</comment>